<dbReference type="Gene3D" id="3.40.50.720">
    <property type="entry name" value="NAD(P)-binding Rossmann-like Domain"/>
    <property type="match status" value="1"/>
</dbReference>
<proteinExistence type="inferred from homology"/>
<sequence>MHSYRIWISILVGFGVFLSTVSSEADDSAAPMKAGIIGLDAHALDWTRIVNDPKATGLLAEMTVVAGYPGGSPDIPQSMELLNRHVGPLREMGVQIVDSIDELIEKVDVVLLLSIDGRAHFEQVKPVFAAGKPVFIDKPIADSLAAAMKIFRLAEEQNVPCFTSSSLRFSKHTIDIRKNPKVGKVLGCDQYSPC</sequence>
<evidence type="ECO:0000256" key="2">
    <source>
        <dbReference type="ARBA" id="ARBA00023002"/>
    </source>
</evidence>
<dbReference type="SUPFAM" id="SSF51735">
    <property type="entry name" value="NAD(P)-binding Rossmann-fold domains"/>
    <property type="match status" value="1"/>
</dbReference>
<feature type="non-terminal residue" evidence="4">
    <location>
        <position position="194"/>
    </location>
</feature>
<organism evidence="4">
    <name type="scientific">marine sediment metagenome</name>
    <dbReference type="NCBI Taxonomy" id="412755"/>
    <lineage>
        <taxon>unclassified sequences</taxon>
        <taxon>metagenomes</taxon>
        <taxon>ecological metagenomes</taxon>
    </lineage>
</organism>
<evidence type="ECO:0000313" key="4">
    <source>
        <dbReference type="EMBL" id="KKL48721.1"/>
    </source>
</evidence>
<keyword evidence="2" id="KW-0560">Oxidoreductase</keyword>
<dbReference type="Pfam" id="PF01408">
    <property type="entry name" value="GFO_IDH_MocA"/>
    <property type="match status" value="1"/>
</dbReference>
<dbReference type="InterPro" id="IPR051317">
    <property type="entry name" value="Gfo/Idh/MocA_oxidoreduct"/>
</dbReference>
<comment type="caution">
    <text evidence="4">The sequence shown here is derived from an EMBL/GenBank/DDBJ whole genome shotgun (WGS) entry which is preliminary data.</text>
</comment>
<dbReference type="GO" id="GO:0016491">
    <property type="term" value="F:oxidoreductase activity"/>
    <property type="evidence" value="ECO:0007669"/>
    <property type="project" value="UniProtKB-KW"/>
</dbReference>
<dbReference type="EMBL" id="LAZR01033217">
    <property type="protein sequence ID" value="KKL48721.1"/>
    <property type="molecule type" value="Genomic_DNA"/>
</dbReference>
<accession>A0A0F9D4V5</accession>
<gene>
    <name evidence="4" type="ORF">LCGC14_2322670</name>
</gene>
<feature type="domain" description="Gfo/Idh/MocA-like oxidoreductase N-terminal" evidence="3">
    <location>
        <begin position="90"/>
        <end position="162"/>
    </location>
</feature>
<dbReference type="InterPro" id="IPR000683">
    <property type="entry name" value="Gfo/Idh/MocA-like_OxRdtase_N"/>
</dbReference>
<reference evidence="4" key="1">
    <citation type="journal article" date="2015" name="Nature">
        <title>Complex archaea that bridge the gap between prokaryotes and eukaryotes.</title>
        <authorList>
            <person name="Spang A."/>
            <person name="Saw J.H."/>
            <person name="Jorgensen S.L."/>
            <person name="Zaremba-Niedzwiedzka K."/>
            <person name="Martijn J."/>
            <person name="Lind A.E."/>
            <person name="van Eijk R."/>
            <person name="Schleper C."/>
            <person name="Guy L."/>
            <person name="Ettema T.J."/>
        </authorList>
    </citation>
    <scope>NUCLEOTIDE SEQUENCE</scope>
</reference>
<evidence type="ECO:0000256" key="1">
    <source>
        <dbReference type="ARBA" id="ARBA00010928"/>
    </source>
</evidence>
<name>A0A0F9D4V5_9ZZZZ</name>
<dbReference type="GO" id="GO:0000166">
    <property type="term" value="F:nucleotide binding"/>
    <property type="evidence" value="ECO:0007669"/>
    <property type="project" value="InterPro"/>
</dbReference>
<dbReference type="PANTHER" id="PTHR43708:SF5">
    <property type="entry name" value="CONSERVED EXPRESSED OXIDOREDUCTASE (EUROFUNG)-RELATED"/>
    <property type="match status" value="1"/>
</dbReference>
<dbReference type="AlphaFoldDB" id="A0A0F9D4V5"/>
<dbReference type="PANTHER" id="PTHR43708">
    <property type="entry name" value="CONSERVED EXPRESSED OXIDOREDUCTASE (EUROFUNG)"/>
    <property type="match status" value="1"/>
</dbReference>
<protein>
    <recommendedName>
        <fullName evidence="3">Gfo/Idh/MocA-like oxidoreductase N-terminal domain-containing protein</fullName>
    </recommendedName>
</protein>
<comment type="similarity">
    <text evidence="1">Belongs to the Gfo/Idh/MocA family.</text>
</comment>
<dbReference type="InterPro" id="IPR036291">
    <property type="entry name" value="NAD(P)-bd_dom_sf"/>
</dbReference>
<evidence type="ECO:0000259" key="3">
    <source>
        <dbReference type="Pfam" id="PF01408"/>
    </source>
</evidence>